<evidence type="ECO:0000313" key="1">
    <source>
        <dbReference type="EMBL" id="KAK7012854.1"/>
    </source>
</evidence>
<name>A0AAW0AJ10_9AGAR</name>
<dbReference type="Gene3D" id="1.20.1280.50">
    <property type="match status" value="1"/>
</dbReference>
<dbReference type="Proteomes" id="UP001362999">
    <property type="component" value="Unassembled WGS sequence"/>
</dbReference>
<protein>
    <submittedName>
        <fullName evidence="1">F-box domain-containing protein</fullName>
    </submittedName>
</protein>
<comment type="caution">
    <text evidence="1">The sequence shown here is derived from an EMBL/GenBank/DDBJ whole genome shotgun (WGS) entry which is preliminary data.</text>
</comment>
<evidence type="ECO:0000313" key="2">
    <source>
        <dbReference type="Proteomes" id="UP001362999"/>
    </source>
</evidence>
<organism evidence="1 2">
    <name type="scientific">Favolaschia claudopus</name>
    <dbReference type="NCBI Taxonomy" id="2862362"/>
    <lineage>
        <taxon>Eukaryota</taxon>
        <taxon>Fungi</taxon>
        <taxon>Dikarya</taxon>
        <taxon>Basidiomycota</taxon>
        <taxon>Agaricomycotina</taxon>
        <taxon>Agaricomycetes</taxon>
        <taxon>Agaricomycetidae</taxon>
        <taxon>Agaricales</taxon>
        <taxon>Marasmiineae</taxon>
        <taxon>Mycenaceae</taxon>
        <taxon>Favolaschia</taxon>
    </lineage>
</organism>
<gene>
    <name evidence="1" type="ORF">R3P38DRAFT_3209009</name>
</gene>
<keyword evidence="2" id="KW-1185">Reference proteome</keyword>
<proteinExistence type="predicted"/>
<dbReference type="AlphaFoldDB" id="A0AAW0AJ10"/>
<reference evidence="1 2" key="1">
    <citation type="journal article" date="2024" name="J Genomics">
        <title>Draft genome sequencing and assembly of Favolaschia claudopus CIRM-BRFM 2984 isolated from oak limbs.</title>
        <authorList>
            <person name="Navarro D."/>
            <person name="Drula E."/>
            <person name="Chaduli D."/>
            <person name="Cazenave R."/>
            <person name="Ahrendt S."/>
            <person name="Wang J."/>
            <person name="Lipzen A."/>
            <person name="Daum C."/>
            <person name="Barry K."/>
            <person name="Grigoriev I.V."/>
            <person name="Favel A."/>
            <person name="Rosso M.N."/>
            <person name="Martin F."/>
        </authorList>
    </citation>
    <scope>NUCLEOTIDE SEQUENCE [LARGE SCALE GENOMIC DNA]</scope>
    <source>
        <strain evidence="1 2">CIRM-BRFM 2984</strain>
    </source>
</reference>
<dbReference type="EMBL" id="JAWWNJ010000063">
    <property type="protein sequence ID" value="KAK7012854.1"/>
    <property type="molecule type" value="Genomic_DNA"/>
</dbReference>
<sequence>MHPENSRLRLRLSEIEIQLKQLEVGATTRARCKARITTLSTLEEERHSIQEKLAHTTFPILTLPVEITSEIFLSLLSSSPPSFPRPYPRVAPILLTQVCRTWRNIAYSLPRLWATLHLSFPYPWRRKVQQWSNEYTSFIRDWLRRAGTAPLTLSLVLPLSRCYSAEPFFQPSQCRCGKILCPSSFLLMDQWQSLTTFRGSCFTAAECLTLFTLAPRLVECSLTAVLSRQPFVPPATRVVLANLEKFKLEAYATYCLDSLLKLLESLTLPKVESFRSLGDFREYFIEDRFFTFLSRTSSIKTFNFSFCVHARVQAGIDDITPILDAIPSLSTLHLGGNCSPMLISDLLRLLRDSPTFLPGLRKLSLFTWQKLPLDDGHDFSKLIVDVLNSRWQSGCGLTQLREFYLVCPLPRRNQGNSVTRLSRCVSKMRKAGMQLEIKASETTVDGEYCPL</sequence>
<accession>A0AAW0AJ10</accession>